<accession>A0A7J0D7T3</accession>
<protein>
    <submittedName>
        <fullName evidence="2">Uncharacterized protein</fullName>
    </submittedName>
</protein>
<evidence type="ECO:0000313" key="2">
    <source>
        <dbReference type="EMBL" id="GFS29169.1"/>
    </source>
</evidence>
<feature type="region of interest" description="Disordered" evidence="1">
    <location>
        <begin position="57"/>
        <end position="76"/>
    </location>
</feature>
<feature type="compositionally biased region" description="Basic and acidic residues" evidence="1">
    <location>
        <begin position="12"/>
        <end position="21"/>
    </location>
</feature>
<reference evidence="3" key="1">
    <citation type="submission" date="2019-07" db="EMBL/GenBank/DDBJ databases">
        <title>De Novo Assembly of kiwifruit Actinidia rufa.</title>
        <authorList>
            <person name="Sugita-Konishi S."/>
            <person name="Sato K."/>
            <person name="Mori E."/>
            <person name="Abe Y."/>
            <person name="Kisaki G."/>
            <person name="Hamano K."/>
            <person name="Suezawa K."/>
            <person name="Otani M."/>
            <person name="Fukuda T."/>
            <person name="Manabe T."/>
            <person name="Gomi K."/>
            <person name="Tabuchi M."/>
            <person name="Akimitsu K."/>
            <person name="Kataoka I."/>
        </authorList>
    </citation>
    <scope>NUCLEOTIDE SEQUENCE [LARGE SCALE GENOMIC DNA]</scope>
    <source>
        <strain evidence="3">cv. Fuchu</strain>
    </source>
</reference>
<organism evidence="2 3">
    <name type="scientific">Actinidia rufa</name>
    <dbReference type="NCBI Taxonomy" id="165716"/>
    <lineage>
        <taxon>Eukaryota</taxon>
        <taxon>Viridiplantae</taxon>
        <taxon>Streptophyta</taxon>
        <taxon>Embryophyta</taxon>
        <taxon>Tracheophyta</taxon>
        <taxon>Spermatophyta</taxon>
        <taxon>Magnoliopsida</taxon>
        <taxon>eudicotyledons</taxon>
        <taxon>Gunneridae</taxon>
        <taxon>Pentapetalae</taxon>
        <taxon>asterids</taxon>
        <taxon>Ericales</taxon>
        <taxon>Actinidiaceae</taxon>
        <taxon>Actinidia</taxon>
    </lineage>
</organism>
<gene>
    <name evidence="2" type="ORF">Acr_00g0005640</name>
</gene>
<evidence type="ECO:0000313" key="3">
    <source>
        <dbReference type="Proteomes" id="UP000585474"/>
    </source>
</evidence>
<dbReference type="Proteomes" id="UP000585474">
    <property type="component" value="Unassembled WGS sequence"/>
</dbReference>
<name>A0A7J0D7T3_9ERIC</name>
<dbReference type="EMBL" id="BJWL01000073">
    <property type="protein sequence ID" value="GFS29169.1"/>
    <property type="molecule type" value="Genomic_DNA"/>
</dbReference>
<keyword evidence="3" id="KW-1185">Reference proteome</keyword>
<proteinExistence type="predicted"/>
<feature type="region of interest" description="Disordered" evidence="1">
    <location>
        <begin position="1"/>
        <end position="37"/>
    </location>
</feature>
<feature type="compositionally biased region" description="Polar residues" evidence="1">
    <location>
        <begin position="22"/>
        <end position="37"/>
    </location>
</feature>
<evidence type="ECO:0000256" key="1">
    <source>
        <dbReference type="SAM" id="MobiDB-lite"/>
    </source>
</evidence>
<dbReference type="AlphaFoldDB" id="A0A7J0D7T3"/>
<comment type="caution">
    <text evidence="2">The sequence shown here is derived from an EMBL/GenBank/DDBJ whole genome shotgun (WGS) entry which is preliminary data.</text>
</comment>
<sequence length="76" mass="8298">MLDLGSDSKVTGGRDARETPEKSNQNTSEVELDTSESNQDLYKLIGAWAEQIEVVEGLGTSSDPRLRSPEDYGVPK</sequence>